<evidence type="ECO:0000313" key="1">
    <source>
        <dbReference type="EMBL" id="BBH04306.1"/>
    </source>
</evidence>
<dbReference type="Gene3D" id="1.10.600.10">
    <property type="entry name" value="Farnesyl Diphosphate Synthase"/>
    <property type="match status" value="1"/>
</dbReference>
<proteinExistence type="predicted"/>
<accession>A0A4Y1RK96</accession>
<dbReference type="AlphaFoldDB" id="A0A4Y1RK96"/>
<dbReference type="SUPFAM" id="SSF48576">
    <property type="entry name" value="Terpenoid synthases"/>
    <property type="match status" value="1"/>
</dbReference>
<protein>
    <submittedName>
        <fullName evidence="1">Uncharacterized protein</fullName>
    </submittedName>
</protein>
<organism evidence="1">
    <name type="scientific">Prunus dulcis</name>
    <name type="common">Almond</name>
    <name type="synonym">Amygdalus dulcis</name>
    <dbReference type="NCBI Taxonomy" id="3755"/>
    <lineage>
        <taxon>Eukaryota</taxon>
        <taxon>Viridiplantae</taxon>
        <taxon>Streptophyta</taxon>
        <taxon>Embryophyta</taxon>
        <taxon>Tracheophyta</taxon>
        <taxon>Spermatophyta</taxon>
        <taxon>Magnoliopsida</taxon>
        <taxon>eudicotyledons</taxon>
        <taxon>Gunneridae</taxon>
        <taxon>Pentapetalae</taxon>
        <taxon>rosids</taxon>
        <taxon>fabids</taxon>
        <taxon>Rosales</taxon>
        <taxon>Rosaceae</taxon>
        <taxon>Amygdaloideae</taxon>
        <taxon>Amygdaleae</taxon>
        <taxon>Prunus</taxon>
    </lineage>
</organism>
<dbReference type="InterPro" id="IPR008949">
    <property type="entry name" value="Isoprenoid_synthase_dom_sf"/>
</dbReference>
<feature type="non-terminal residue" evidence="1">
    <location>
        <position position="1"/>
    </location>
</feature>
<gene>
    <name evidence="1" type="ORF">Prudu_015404</name>
</gene>
<name>A0A4Y1RK96_PRUDU</name>
<sequence>VNGHKKILVPEFSRTFPLLLLWRGWDDSVFSAQGVYEAAIYLGIANQLTNILLETLGRLLHLSDIFSGYLFFLVLRMGEFIFPKWSLHNLGYPMKMFFLEITDQWREFMKEQIARARIYFNLAEEGVSQLCKASRWPHCSCVAAVAE</sequence>
<reference evidence="1" key="1">
    <citation type="journal article" date="2019" name="Science">
        <title>Mutation of a bHLH transcription factor allowed almond domestication.</title>
        <authorList>
            <person name="Sanchez-Perez R."/>
            <person name="Pavan S."/>
            <person name="Mazzeo R."/>
            <person name="Moldovan C."/>
            <person name="Aiese Cigliano R."/>
            <person name="Del Cueto J."/>
            <person name="Ricciardi F."/>
            <person name="Lotti C."/>
            <person name="Ricciardi L."/>
            <person name="Dicenta F."/>
            <person name="Lopez-Marques R.L."/>
            <person name="Lindberg Moller B."/>
        </authorList>
    </citation>
    <scope>NUCLEOTIDE SEQUENCE</scope>
</reference>
<dbReference type="PANTHER" id="PTHR31480">
    <property type="entry name" value="BIFUNCTIONAL LYCOPENE CYCLASE/PHYTOENE SYNTHASE"/>
    <property type="match status" value="1"/>
</dbReference>
<dbReference type="EMBL" id="AP019302">
    <property type="protein sequence ID" value="BBH04306.1"/>
    <property type="molecule type" value="Genomic_DNA"/>
</dbReference>